<dbReference type="AlphaFoldDB" id="A0A3M6X990"/>
<feature type="transmembrane region" description="Helical" evidence="1">
    <location>
        <begin position="46"/>
        <end position="70"/>
    </location>
</feature>
<proteinExistence type="predicted"/>
<keyword evidence="1" id="KW-0812">Transmembrane</keyword>
<gene>
    <name evidence="2" type="ORF">D0868_15048</name>
</gene>
<accession>A0A3M6X990</accession>
<evidence type="ECO:0000313" key="3">
    <source>
        <dbReference type="Proteomes" id="UP000282582"/>
    </source>
</evidence>
<keyword evidence="1" id="KW-1133">Transmembrane helix</keyword>
<dbReference type="EMBL" id="QWIK01002406">
    <property type="protein sequence ID" value="RMX87038.1"/>
    <property type="molecule type" value="Genomic_DNA"/>
</dbReference>
<comment type="caution">
    <text evidence="2">The sequence shown here is derived from an EMBL/GenBank/DDBJ whole genome shotgun (WGS) entry which is preliminary data.</text>
</comment>
<sequence>MPRDSVQRGGRLSNIVVVDSLKYQSELQSPHYVSSGPRQDNSKWTFGQLIAVTIWAPILIEFLYSAIFGVEEAQEHRLIAPFKVTKQEFNPVEDNSKIPLNNGKQDTFYRRLDSPSEMELPLVYVQDGVSAPSGQ</sequence>
<organism evidence="2 3">
    <name type="scientific">Hortaea werneckii</name>
    <name type="common">Black yeast</name>
    <name type="synonym">Cladosporium werneckii</name>
    <dbReference type="NCBI Taxonomy" id="91943"/>
    <lineage>
        <taxon>Eukaryota</taxon>
        <taxon>Fungi</taxon>
        <taxon>Dikarya</taxon>
        <taxon>Ascomycota</taxon>
        <taxon>Pezizomycotina</taxon>
        <taxon>Dothideomycetes</taxon>
        <taxon>Dothideomycetidae</taxon>
        <taxon>Mycosphaerellales</taxon>
        <taxon>Teratosphaeriaceae</taxon>
        <taxon>Hortaea</taxon>
    </lineage>
</organism>
<name>A0A3M6X990_HORWE</name>
<reference evidence="2 3" key="1">
    <citation type="journal article" date="2018" name="BMC Genomics">
        <title>Genomic evidence for intraspecific hybridization in a clonal and extremely halotolerant yeast.</title>
        <authorList>
            <person name="Gostincar C."/>
            <person name="Stajich J.E."/>
            <person name="Zupancic J."/>
            <person name="Zalar P."/>
            <person name="Gunde-Cimerman N."/>
        </authorList>
    </citation>
    <scope>NUCLEOTIDE SEQUENCE [LARGE SCALE GENOMIC DNA]</scope>
    <source>
        <strain evidence="2 3">EXF-6654</strain>
    </source>
</reference>
<keyword evidence="1" id="KW-0472">Membrane</keyword>
<evidence type="ECO:0000313" key="2">
    <source>
        <dbReference type="EMBL" id="RMX87038.1"/>
    </source>
</evidence>
<protein>
    <submittedName>
        <fullName evidence="2">Uncharacterized protein</fullName>
    </submittedName>
</protein>
<evidence type="ECO:0000256" key="1">
    <source>
        <dbReference type="SAM" id="Phobius"/>
    </source>
</evidence>
<dbReference type="Proteomes" id="UP000282582">
    <property type="component" value="Unassembled WGS sequence"/>
</dbReference>